<dbReference type="InterPro" id="IPR001078">
    <property type="entry name" value="2-oxoacid_DH_actylTfrase"/>
</dbReference>
<evidence type="ECO:0000256" key="2">
    <source>
        <dbReference type="ARBA" id="ARBA00022679"/>
    </source>
</evidence>
<keyword evidence="2 5" id="KW-0808">Transferase</keyword>
<dbReference type="STRING" id="452662.SJA_C1-13800"/>
<evidence type="ECO:0000259" key="4">
    <source>
        <dbReference type="Pfam" id="PF00198"/>
    </source>
</evidence>
<dbReference type="AlphaFoldDB" id="D4Z0T2"/>
<dbReference type="Gene3D" id="3.30.559.10">
    <property type="entry name" value="Chloramphenicol acetyltransferase-like domain"/>
    <property type="match status" value="1"/>
</dbReference>
<dbReference type="GeneID" id="29273001"/>
<reference evidence="5 6" key="1">
    <citation type="journal article" date="2010" name="J. Bacteriol.">
        <title>Complete genome sequence of the representative gamma-hexachlorocyclohexane-degrading bacterium Sphingobium japonicum UT26.</title>
        <authorList>
            <person name="Nagata Y."/>
            <person name="Ohtsubo Y."/>
            <person name="Endo R."/>
            <person name="Ichikawa N."/>
            <person name="Ankai A."/>
            <person name="Oguchi A."/>
            <person name="Fukui S."/>
            <person name="Fujita N."/>
            <person name="Tsuda M."/>
        </authorList>
    </citation>
    <scope>NUCLEOTIDE SEQUENCE [LARGE SCALE GENOMIC DNA]</scope>
    <source>
        <strain evidence="6">DSM 16413 / CCM 7287 / MTCC 6362 / UT26 / NBRC 101211 / UT26S</strain>
    </source>
</reference>
<comment type="cofactor">
    <cofactor evidence="1">
        <name>(R)-lipoate</name>
        <dbReference type="ChEBI" id="CHEBI:83088"/>
    </cofactor>
</comment>
<dbReference type="SUPFAM" id="SSF52777">
    <property type="entry name" value="CoA-dependent acyltransferases"/>
    <property type="match status" value="1"/>
</dbReference>
<gene>
    <name evidence="5" type="ordered locus">SJA_C1-13800</name>
</gene>
<sequence>MASCCQSYEGGTCTISNLGMFGIDEMFPVINPPQALILGAAAGIEQPWKIDASVGLATIMATTASFDHCAIDGALAARSMRSFRGLVETPILLCS</sequence>
<dbReference type="Pfam" id="PF00198">
    <property type="entry name" value="2-oxoacid_dh"/>
    <property type="match status" value="1"/>
</dbReference>
<organism evidence="5 6">
    <name type="scientific">Sphingobium indicum (strain DSM 16413 / CCM 7287 / MTCC 6362 / UT26 / NBRC 101211 / UT26S)</name>
    <name type="common">Sphingobium japonicum</name>
    <dbReference type="NCBI Taxonomy" id="452662"/>
    <lineage>
        <taxon>Bacteria</taxon>
        <taxon>Pseudomonadati</taxon>
        <taxon>Pseudomonadota</taxon>
        <taxon>Alphaproteobacteria</taxon>
        <taxon>Sphingomonadales</taxon>
        <taxon>Sphingomonadaceae</taxon>
        <taxon>Sphingobium</taxon>
    </lineage>
</organism>
<proteinExistence type="predicted"/>
<keyword evidence="3 5" id="KW-0012">Acyltransferase</keyword>
<keyword evidence="6" id="KW-1185">Reference proteome</keyword>
<feature type="domain" description="2-oxoacid dehydrogenase acyltransferase catalytic" evidence="4">
    <location>
        <begin position="7"/>
        <end position="93"/>
    </location>
</feature>
<name>D4Z0T2_SPHIU</name>
<evidence type="ECO:0000313" key="6">
    <source>
        <dbReference type="Proteomes" id="UP000007753"/>
    </source>
</evidence>
<dbReference type="GO" id="GO:0031405">
    <property type="term" value="F:lipoic acid binding"/>
    <property type="evidence" value="ECO:0007669"/>
    <property type="project" value="TreeGrafter"/>
</dbReference>
<protein>
    <submittedName>
        <fullName evidence="5">Putative acyltransferase</fullName>
    </submittedName>
</protein>
<dbReference type="KEGG" id="sjp:SJA_C1-13800"/>
<dbReference type="PANTHER" id="PTHR43178">
    <property type="entry name" value="DIHYDROLIPOAMIDE ACETYLTRANSFERASE COMPONENT OF PYRUVATE DEHYDROGENASE COMPLEX"/>
    <property type="match status" value="1"/>
</dbReference>
<dbReference type="GO" id="GO:0005737">
    <property type="term" value="C:cytoplasm"/>
    <property type="evidence" value="ECO:0007669"/>
    <property type="project" value="TreeGrafter"/>
</dbReference>
<dbReference type="eggNOG" id="COG0508">
    <property type="taxonomic scope" value="Bacteria"/>
</dbReference>
<evidence type="ECO:0000256" key="1">
    <source>
        <dbReference type="ARBA" id="ARBA00001938"/>
    </source>
</evidence>
<dbReference type="RefSeq" id="WP_013039768.1">
    <property type="nucleotide sequence ID" value="NC_014006.1"/>
</dbReference>
<dbReference type="InterPro" id="IPR023213">
    <property type="entry name" value="CAT-like_dom_sf"/>
</dbReference>
<accession>D4Z0T2</accession>
<dbReference type="HOGENOM" id="CLU_016733_2_4_5"/>
<evidence type="ECO:0000313" key="5">
    <source>
        <dbReference type="EMBL" id="BAI96214.1"/>
    </source>
</evidence>
<dbReference type="EMBL" id="AP010803">
    <property type="protein sequence ID" value="BAI96214.1"/>
    <property type="molecule type" value="Genomic_DNA"/>
</dbReference>
<dbReference type="InterPro" id="IPR050743">
    <property type="entry name" value="2-oxoacid_DH_E2_comp"/>
</dbReference>
<evidence type="ECO:0000256" key="3">
    <source>
        <dbReference type="ARBA" id="ARBA00023315"/>
    </source>
</evidence>
<dbReference type="GO" id="GO:0016407">
    <property type="term" value="F:acetyltransferase activity"/>
    <property type="evidence" value="ECO:0007669"/>
    <property type="project" value="TreeGrafter"/>
</dbReference>
<dbReference type="PANTHER" id="PTHR43178:SF5">
    <property type="entry name" value="LIPOAMIDE ACYLTRANSFERASE COMPONENT OF BRANCHED-CHAIN ALPHA-KETO ACID DEHYDROGENASE COMPLEX, MITOCHONDRIAL"/>
    <property type="match status" value="1"/>
</dbReference>
<dbReference type="Proteomes" id="UP000007753">
    <property type="component" value="Chromosome 1"/>
</dbReference>